<evidence type="ECO:0000256" key="3">
    <source>
        <dbReference type="ARBA" id="ARBA00022737"/>
    </source>
</evidence>
<feature type="compositionally biased region" description="Polar residues" evidence="11">
    <location>
        <begin position="58"/>
        <end position="68"/>
    </location>
</feature>
<dbReference type="OrthoDB" id="2942533at2759"/>
<evidence type="ECO:0000256" key="10">
    <source>
        <dbReference type="PROSITE-ProRule" id="PRU00339"/>
    </source>
</evidence>
<dbReference type="Pfam" id="PF00515">
    <property type="entry name" value="TPR_1"/>
    <property type="match status" value="1"/>
</dbReference>
<evidence type="ECO:0000256" key="5">
    <source>
        <dbReference type="ARBA" id="ARBA00022803"/>
    </source>
</evidence>
<evidence type="ECO:0000256" key="7">
    <source>
        <dbReference type="ARBA" id="ARBA00023128"/>
    </source>
</evidence>
<evidence type="ECO:0000256" key="11">
    <source>
        <dbReference type="SAM" id="MobiDB-lite"/>
    </source>
</evidence>
<organism evidence="13 15">
    <name type="scientific">Smittium culicis</name>
    <dbReference type="NCBI Taxonomy" id="133412"/>
    <lineage>
        <taxon>Eukaryota</taxon>
        <taxon>Fungi</taxon>
        <taxon>Fungi incertae sedis</taxon>
        <taxon>Zoopagomycota</taxon>
        <taxon>Kickxellomycotina</taxon>
        <taxon>Harpellomycetes</taxon>
        <taxon>Harpellales</taxon>
        <taxon>Legeriomycetaceae</taxon>
        <taxon>Smittium</taxon>
    </lineage>
</organism>
<dbReference type="AlphaFoldDB" id="A0A1R1X3K0"/>
<dbReference type="EMBL" id="LSSN01005597">
    <property type="protein sequence ID" value="OMJ09032.1"/>
    <property type="molecule type" value="Genomic_DNA"/>
</dbReference>
<keyword evidence="5 10" id="KW-0802">TPR repeat</keyword>
<evidence type="ECO:0000313" key="12">
    <source>
        <dbReference type="EMBL" id="OMJ09032.1"/>
    </source>
</evidence>
<evidence type="ECO:0000256" key="6">
    <source>
        <dbReference type="ARBA" id="ARBA00022989"/>
    </source>
</evidence>
<dbReference type="SUPFAM" id="SSF48452">
    <property type="entry name" value="TPR-like"/>
    <property type="match status" value="2"/>
</dbReference>
<keyword evidence="3" id="KW-0677">Repeat</keyword>
<dbReference type="Gene3D" id="1.25.40.10">
    <property type="entry name" value="Tetratricopeptide repeat domain"/>
    <property type="match status" value="2"/>
</dbReference>
<evidence type="ECO:0000256" key="8">
    <source>
        <dbReference type="ARBA" id="ARBA00023136"/>
    </source>
</evidence>
<keyword evidence="13" id="KW-0675">Receptor</keyword>
<dbReference type="STRING" id="133412.A0A1R1X3K0"/>
<dbReference type="GO" id="GO:0030943">
    <property type="term" value="F:mitochondrion targeting sequence binding"/>
    <property type="evidence" value="ECO:0007669"/>
    <property type="project" value="TreeGrafter"/>
</dbReference>
<feature type="compositionally biased region" description="Basic residues" evidence="11">
    <location>
        <begin position="74"/>
        <end position="84"/>
    </location>
</feature>
<sequence length="597" mass="66367">MSTSLKDAATEVVSETAVENSASASLNLTKNWKTIAIAAASSISLAALVYYLYRSSAASSKGDSPESTTEPKKSKNKKRSKAKRNSSIPKPSDPQPQASDDSELENMTDEQISQLSETEKKNISQKLKGKGNKFFQAKEYQKAEALYSSALRFDKNPIFYSNRAACYYSLQEYEKSIKDCNDALKFEPRYVKALVRRAQSYENINNLREALYDFTTVCIIEDFKNSVASTGAERVLKNLAESEAKATIANRQPRLPSRSFISGYFNSFTSNGSPAVQSGDSELSQSEKDYNQALELASAKKFSESIEFVQKAINGGISEVNTTAAADAYSLMGAFNFLKGSLDLAEKDFDTALNLNPKHCRTLYRKANMLTEKKDIVAVENLIQTALEINPSDPEGYFQSGQVSFLKQDFDSASKKYQKAIDIDPNYVYPYIQLGVALFKLGSIEDAFQIFKSAMSKFPNRSDLFNYYGEVLAEQGGSTDAIKSFDDSIKLDKSNPLPYVNKAISTFQSTGNFEVALDLIKESMNADPECELAIAALSQIYLQLGMFEDSLVMLRRAVEVAKSEDEMISTITFRETTAAQYRFIKEHPDLVSKIMNQ</sequence>
<dbReference type="EMBL" id="LSSN01000390">
    <property type="protein sequence ID" value="OMJ24198.1"/>
    <property type="molecule type" value="Genomic_DNA"/>
</dbReference>
<gene>
    <name evidence="13" type="ORF">AYI70_g11060</name>
    <name evidence="12" type="ORF">AYI70_g11165</name>
    <name evidence="14" type="ORF">AYI70_g1752</name>
</gene>
<keyword evidence="2" id="KW-0812">Transmembrane</keyword>
<dbReference type="GO" id="GO:0045039">
    <property type="term" value="P:protein insertion into mitochondrial inner membrane"/>
    <property type="evidence" value="ECO:0007669"/>
    <property type="project" value="TreeGrafter"/>
</dbReference>
<comment type="subcellular location">
    <subcellularLocation>
        <location evidence="1">Mitochondrion outer membrane</location>
        <topology evidence="1">Single-pass membrane protein</topology>
    </subcellularLocation>
</comment>
<dbReference type="GO" id="GO:0005741">
    <property type="term" value="C:mitochondrial outer membrane"/>
    <property type="evidence" value="ECO:0007669"/>
    <property type="project" value="UniProtKB-SubCell"/>
</dbReference>
<evidence type="ECO:0000313" key="15">
    <source>
        <dbReference type="Proteomes" id="UP000187283"/>
    </source>
</evidence>
<feature type="repeat" description="TPR" evidence="10">
    <location>
        <begin position="394"/>
        <end position="427"/>
    </location>
</feature>
<dbReference type="EMBL" id="LSSN01005542">
    <property type="protein sequence ID" value="OMJ09194.1"/>
    <property type="molecule type" value="Genomic_DNA"/>
</dbReference>
<dbReference type="GO" id="GO:0008320">
    <property type="term" value="F:protein transmembrane transporter activity"/>
    <property type="evidence" value="ECO:0007669"/>
    <property type="project" value="TreeGrafter"/>
</dbReference>
<dbReference type="Proteomes" id="UP000187283">
    <property type="component" value="Unassembled WGS sequence"/>
</dbReference>
<keyword evidence="7" id="KW-0496">Mitochondrion</keyword>
<dbReference type="InterPro" id="IPR019734">
    <property type="entry name" value="TPR_rpt"/>
</dbReference>
<dbReference type="PANTHER" id="PTHR46208:SF1">
    <property type="entry name" value="MITOCHONDRIAL IMPORT RECEPTOR SUBUNIT TOM70"/>
    <property type="match status" value="1"/>
</dbReference>
<evidence type="ECO:0000256" key="1">
    <source>
        <dbReference type="ARBA" id="ARBA00004572"/>
    </source>
</evidence>
<keyword evidence="4" id="KW-1000">Mitochondrion outer membrane</keyword>
<keyword evidence="6" id="KW-1133">Transmembrane helix</keyword>
<evidence type="ECO:0000313" key="14">
    <source>
        <dbReference type="EMBL" id="OMJ24198.1"/>
    </source>
</evidence>
<evidence type="ECO:0000256" key="2">
    <source>
        <dbReference type="ARBA" id="ARBA00022692"/>
    </source>
</evidence>
<dbReference type="GO" id="GO:0030150">
    <property type="term" value="P:protein import into mitochondrial matrix"/>
    <property type="evidence" value="ECO:0007669"/>
    <property type="project" value="TreeGrafter"/>
</dbReference>
<feature type="repeat" description="TPR" evidence="10">
    <location>
        <begin position="157"/>
        <end position="190"/>
    </location>
</feature>
<dbReference type="InterPro" id="IPR011990">
    <property type="entry name" value="TPR-like_helical_dom_sf"/>
</dbReference>
<dbReference type="SMART" id="SM00028">
    <property type="entry name" value="TPR"/>
    <property type="match status" value="9"/>
</dbReference>
<evidence type="ECO:0000256" key="9">
    <source>
        <dbReference type="ARBA" id="ARBA00038030"/>
    </source>
</evidence>
<proteinExistence type="inferred from homology"/>
<name>A0A1R1X3K0_9FUNG</name>
<dbReference type="Pfam" id="PF13414">
    <property type="entry name" value="TPR_11"/>
    <property type="match status" value="1"/>
</dbReference>
<protein>
    <submittedName>
        <fullName evidence="13">Mitochondrial import receptor subunit tom70</fullName>
    </submittedName>
</protein>
<keyword evidence="8" id="KW-0472">Membrane</keyword>
<keyword evidence="15" id="KW-1185">Reference proteome</keyword>
<evidence type="ECO:0000256" key="4">
    <source>
        <dbReference type="ARBA" id="ARBA00022787"/>
    </source>
</evidence>
<evidence type="ECO:0000313" key="13">
    <source>
        <dbReference type="EMBL" id="OMJ09194.1"/>
    </source>
</evidence>
<feature type="repeat" description="TPR" evidence="10">
    <location>
        <begin position="326"/>
        <end position="359"/>
    </location>
</feature>
<feature type="region of interest" description="Disordered" evidence="11">
    <location>
        <begin position="58"/>
        <end position="123"/>
    </location>
</feature>
<feature type="repeat" description="TPR" evidence="10">
    <location>
        <begin position="428"/>
        <end position="461"/>
    </location>
</feature>
<accession>A0A1R1X3K0</accession>
<feature type="repeat" description="TPR" evidence="10">
    <location>
        <begin position="462"/>
        <end position="495"/>
    </location>
</feature>
<dbReference type="PROSITE" id="PS50005">
    <property type="entry name" value="TPR"/>
    <property type="match status" value="5"/>
</dbReference>
<dbReference type="PANTHER" id="PTHR46208">
    <property type="entry name" value="MITOCHONDRIAL IMPORT RECEPTOR SUBUNIT TOM70"/>
    <property type="match status" value="1"/>
</dbReference>
<comment type="caution">
    <text evidence="13">The sequence shown here is derived from an EMBL/GenBank/DDBJ whole genome shotgun (WGS) entry which is preliminary data.</text>
</comment>
<reference evidence="13 15" key="1">
    <citation type="submission" date="2017-01" db="EMBL/GenBank/DDBJ databases">
        <authorList>
            <person name="Mah S.A."/>
            <person name="Swanson W.J."/>
            <person name="Moy G.W."/>
            <person name="Vacquier V.D."/>
        </authorList>
    </citation>
    <scope>NUCLEOTIDE SEQUENCE [LARGE SCALE GENOMIC DNA]</scope>
    <source>
        <strain evidence="13 15">GSMNP</strain>
    </source>
</reference>
<comment type="similarity">
    <text evidence="9">Belongs to the Tom70 family.</text>
</comment>